<proteinExistence type="predicted"/>
<dbReference type="SUPFAM" id="SSF52833">
    <property type="entry name" value="Thioredoxin-like"/>
    <property type="match status" value="1"/>
</dbReference>
<dbReference type="PROSITE" id="PS51352">
    <property type="entry name" value="THIOREDOXIN_2"/>
    <property type="match status" value="1"/>
</dbReference>
<dbReference type="EMBL" id="RXNU01000002">
    <property type="protein sequence ID" value="RTR39937.1"/>
    <property type="molecule type" value="Genomic_DNA"/>
</dbReference>
<dbReference type="Proteomes" id="UP000267448">
    <property type="component" value="Unassembled WGS sequence"/>
</dbReference>
<dbReference type="GO" id="GO:0016491">
    <property type="term" value="F:oxidoreductase activity"/>
    <property type="evidence" value="ECO:0007669"/>
    <property type="project" value="InterPro"/>
</dbReference>
<accession>A0A3S0LNX7</accession>
<feature type="domain" description="Thioredoxin" evidence="1">
    <location>
        <begin position="7"/>
        <end position="163"/>
    </location>
</feature>
<dbReference type="AlphaFoldDB" id="A0A3S0LNX7"/>
<evidence type="ECO:0000313" key="3">
    <source>
        <dbReference type="Proteomes" id="UP000267448"/>
    </source>
</evidence>
<evidence type="ECO:0000259" key="1">
    <source>
        <dbReference type="PROSITE" id="PS51352"/>
    </source>
</evidence>
<dbReference type="OrthoDB" id="9809746at2"/>
<dbReference type="RefSeq" id="WP_126518941.1">
    <property type="nucleotide sequence ID" value="NZ_RXNU01000002.1"/>
</dbReference>
<reference evidence="2 3" key="1">
    <citation type="submission" date="2018-12" db="EMBL/GenBank/DDBJ databases">
        <authorList>
            <person name="Yu L."/>
        </authorList>
    </citation>
    <scope>NUCLEOTIDE SEQUENCE [LARGE SCALE GENOMIC DNA]</scope>
    <source>
        <strain evidence="2 3">HAW-EB2</strain>
    </source>
</reference>
<dbReference type="Gene3D" id="3.40.30.10">
    <property type="entry name" value="Glutaredoxin"/>
    <property type="match status" value="1"/>
</dbReference>
<keyword evidence="3" id="KW-1185">Reference proteome</keyword>
<dbReference type="InterPro" id="IPR036249">
    <property type="entry name" value="Thioredoxin-like_sf"/>
</dbReference>
<name>A0A3S0LNX7_9GAMM</name>
<organism evidence="2 3">
    <name type="scientific">Shewanella canadensis</name>
    <dbReference type="NCBI Taxonomy" id="271096"/>
    <lineage>
        <taxon>Bacteria</taxon>
        <taxon>Pseudomonadati</taxon>
        <taxon>Pseudomonadota</taxon>
        <taxon>Gammaproteobacteria</taxon>
        <taxon>Alteromonadales</taxon>
        <taxon>Shewanellaceae</taxon>
        <taxon>Shewanella</taxon>
    </lineage>
</organism>
<sequence>MSVSVKLSAGSNFPSIRANTLDGNTITLGRAYHEAIWQMVVIYRGQHCPLCTKYLNQLEGYKTRLQKIGLDIVAVSADSKTQLEAHKEKLTTSFPIAYGLTQEQMQQLGLYISIPRSEQETDHDFAEPGLFVVNRVGVIQVIDISNNPFCRPELEALVSGLEWISDPDNDYPIRGTFAY</sequence>
<dbReference type="InterPro" id="IPR000866">
    <property type="entry name" value="AhpC/TSA"/>
</dbReference>
<evidence type="ECO:0000313" key="2">
    <source>
        <dbReference type="EMBL" id="RTR39937.1"/>
    </source>
</evidence>
<comment type="caution">
    <text evidence="2">The sequence shown here is derived from an EMBL/GenBank/DDBJ whole genome shotgun (WGS) entry which is preliminary data.</text>
</comment>
<dbReference type="GO" id="GO:0016209">
    <property type="term" value="F:antioxidant activity"/>
    <property type="evidence" value="ECO:0007669"/>
    <property type="project" value="InterPro"/>
</dbReference>
<dbReference type="InterPro" id="IPR013766">
    <property type="entry name" value="Thioredoxin_domain"/>
</dbReference>
<gene>
    <name evidence="2" type="ORF">EKG38_04045</name>
</gene>
<protein>
    <submittedName>
        <fullName evidence="2">Redoxin domain-containing protein</fullName>
    </submittedName>
</protein>
<dbReference type="Pfam" id="PF00578">
    <property type="entry name" value="AhpC-TSA"/>
    <property type="match status" value="1"/>
</dbReference>